<reference evidence="1" key="1">
    <citation type="submission" date="2022-04" db="EMBL/GenBank/DDBJ databases">
        <title>Chromosome-scale genome assembly of Holotrichia oblita Faldermann.</title>
        <authorList>
            <person name="Rongchong L."/>
        </authorList>
    </citation>
    <scope>NUCLEOTIDE SEQUENCE</scope>
    <source>
        <strain evidence="1">81SQS9</strain>
    </source>
</reference>
<dbReference type="Proteomes" id="UP001056778">
    <property type="component" value="Chromosome 1"/>
</dbReference>
<name>A0ACB9TRX6_HOLOL</name>
<evidence type="ECO:0000313" key="1">
    <source>
        <dbReference type="EMBL" id="KAI4469503.1"/>
    </source>
</evidence>
<keyword evidence="2" id="KW-1185">Reference proteome</keyword>
<dbReference type="EMBL" id="CM043015">
    <property type="protein sequence ID" value="KAI4469503.1"/>
    <property type="molecule type" value="Genomic_DNA"/>
</dbReference>
<organism evidence="1 2">
    <name type="scientific">Holotrichia oblita</name>
    <name type="common">Chafer beetle</name>
    <dbReference type="NCBI Taxonomy" id="644536"/>
    <lineage>
        <taxon>Eukaryota</taxon>
        <taxon>Metazoa</taxon>
        <taxon>Ecdysozoa</taxon>
        <taxon>Arthropoda</taxon>
        <taxon>Hexapoda</taxon>
        <taxon>Insecta</taxon>
        <taxon>Pterygota</taxon>
        <taxon>Neoptera</taxon>
        <taxon>Endopterygota</taxon>
        <taxon>Coleoptera</taxon>
        <taxon>Polyphaga</taxon>
        <taxon>Scarabaeiformia</taxon>
        <taxon>Scarabaeidae</taxon>
        <taxon>Melolonthinae</taxon>
        <taxon>Holotrichia</taxon>
    </lineage>
</organism>
<protein>
    <submittedName>
        <fullName evidence="1">Uncharacterized protein</fullName>
    </submittedName>
</protein>
<gene>
    <name evidence="1" type="ORF">MML48_1g00172</name>
</gene>
<evidence type="ECO:0000313" key="2">
    <source>
        <dbReference type="Proteomes" id="UP001056778"/>
    </source>
</evidence>
<accession>A0ACB9TRX6</accession>
<sequence length="374" mass="41479">MDESALTTVQKPPKIFALKGKKQVRALTSAERGLHVTVVACVSAAGLYMPPALIFPRKRLNPNLYDRAPPGTLRLCQESGYMTSDLFLVWLKHFCSVVKCTKVDPVLLILDGHASHKSYEAICFAKESGVILLCLPLHCTHRLQPLDVSFFGPLDTFYSQEISKWLKTHPGRIVNLYQISELFNAAYMRAATVQNAVSGYAATGINPDIFPDHLYSPSATTDQPLAIAIDALTTGDALTDSSQPVVATMDYHDALDDVSPLPHAEVPTTKKSRRSEGSTVMTSTPNMEERKDKAANQKQKEERKKLARTVKRNITLQEQDIEDGDFSADDDSDAACLYCNDTFRRSKAGEHWLQCQQCKSWCHAECAGMNPRSK</sequence>
<proteinExistence type="predicted"/>
<comment type="caution">
    <text evidence="1">The sequence shown here is derived from an EMBL/GenBank/DDBJ whole genome shotgun (WGS) entry which is preliminary data.</text>
</comment>